<proteinExistence type="predicted"/>
<organism evidence="1 2">
    <name type="scientific">Panagrolaimus davidi</name>
    <dbReference type="NCBI Taxonomy" id="227884"/>
    <lineage>
        <taxon>Eukaryota</taxon>
        <taxon>Metazoa</taxon>
        <taxon>Ecdysozoa</taxon>
        <taxon>Nematoda</taxon>
        <taxon>Chromadorea</taxon>
        <taxon>Rhabditida</taxon>
        <taxon>Tylenchina</taxon>
        <taxon>Panagrolaimomorpha</taxon>
        <taxon>Panagrolaimoidea</taxon>
        <taxon>Panagrolaimidae</taxon>
        <taxon>Panagrolaimus</taxon>
    </lineage>
</organism>
<reference evidence="2" key="1">
    <citation type="submission" date="2022-11" db="UniProtKB">
        <authorList>
            <consortium name="WormBaseParasite"/>
        </authorList>
    </citation>
    <scope>IDENTIFICATION</scope>
</reference>
<name>A0A914Q3I7_9BILA</name>
<protein>
    <submittedName>
        <fullName evidence="2">Uncharacterized protein</fullName>
    </submittedName>
</protein>
<keyword evidence="1" id="KW-1185">Reference proteome</keyword>
<accession>A0A914Q3I7</accession>
<dbReference type="WBParaSite" id="PDA_v2.g2347.t1">
    <property type="protein sequence ID" value="PDA_v2.g2347.t1"/>
    <property type="gene ID" value="PDA_v2.g2347"/>
</dbReference>
<sequence>MSNENNSSSGRQLGEDDARALFNAVIRSSIRNLLIEEGQQCDASLEPPDDDWNFQPFASTSRGNFLSSATRGFFQASSTRGLFYLSTSRAAFEERYYAPPSYSHGSDYMADTHFSCAIRNPYTPVERRAIYDRALGPNAADGMRKIECDTPLIKVKK</sequence>
<evidence type="ECO:0000313" key="2">
    <source>
        <dbReference type="WBParaSite" id="PDA_v2.g2347.t1"/>
    </source>
</evidence>
<dbReference type="AlphaFoldDB" id="A0A914Q3I7"/>
<evidence type="ECO:0000313" key="1">
    <source>
        <dbReference type="Proteomes" id="UP000887578"/>
    </source>
</evidence>
<dbReference type="Proteomes" id="UP000887578">
    <property type="component" value="Unplaced"/>
</dbReference>